<reference evidence="1 2" key="1">
    <citation type="journal article" date="2013" name="Genome Announc.">
        <title>Complete Genome Sequence of the Solvent Producer Clostridium saccharobutylicum NCP262 (DSM 13864).</title>
        <authorList>
            <person name="Poehlein A."/>
            <person name="Hartwich K."/>
            <person name="Krabben P."/>
            <person name="Ehrenreich A."/>
            <person name="Liebl W."/>
            <person name="Durre P."/>
            <person name="Gottschalk G."/>
            <person name="Daniel R."/>
        </authorList>
    </citation>
    <scope>NUCLEOTIDE SEQUENCE [LARGE SCALE GENOMIC DNA]</scope>
    <source>
        <strain evidence="1">DSM 13864</strain>
    </source>
</reference>
<protein>
    <submittedName>
        <fullName evidence="1">Uncharacterized protein</fullName>
    </submittedName>
</protein>
<evidence type="ECO:0000313" key="1">
    <source>
        <dbReference type="EMBL" id="AGX41394.1"/>
    </source>
</evidence>
<dbReference type="EMBL" id="CP006721">
    <property type="protein sequence ID" value="AGX41394.1"/>
    <property type="molecule type" value="Genomic_DNA"/>
</dbReference>
<name>U5MKU8_CLOSA</name>
<sequence length="37" mass="4513">MNYKEFVNAIMLIDNLCGIYWHLLKINELDWINKRST</sequence>
<dbReference type="PATRIC" id="fig|1345695.3.peg.314"/>
<dbReference type="HOGENOM" id="CLU_3342327_0_0_9"/>
<organism evidence="1 2">
    <name type="scientific">Clostridium saccharobutylicum DSM 13864</name>
    <dbReference type="NCBI Taxonomy" id="1345695"/>
    <lineage>
        <taxon>Bacteria</taxon>
        <taxon>Bacillati</taxon>
        <taxon>Bacillota</taxon>
        <taxon>Clostridia</taxon>
        <taxon>Eubacteriales</taxon>
        <taxon>Clostridiaceae</taxon>
        <taxon>Clostridium</taxon>
    </lineage>
</organism>
<accession>U5MKU8</accession>
<gene>
    <name evidence="1" type="ORF">CLSA_c03440</name>
</gene>
<dbReference type="AlphaFoldDB" id="U5MKU8"/>
<dbReference type="KEGG" id="csb:CLSA_c03440"/>
<proteinExistence type="predicted"/>
<keyword evidence="2" id="KW-1185">Reference proteome</keyword>
<evidence type="ECO:0000313" key="2">
    <source>
        <dbReference type="Proteomes" id="UP000017118"/>
    </source>
</evidence>
<dbReference type="Proteomes" id="UP000017118">
    <property type="component" value="Chromosome"/>
</dbReference>